<sequence>MVPLGEDVALTFIIMEYCSIVIHLSLYPSRGHFLERPLCNLSYLLIKIITN</sequence>
<dbReference type="Proteomes" id="UP000447434">
    <property type="component" value="Chromosome 1"/>
</dbReference>
<gene>
    <name evidence="1" type="ORF">Lalb_Chr01g0011401</name>
</gene>
<comment type="caution">
    <text evidence="1">The sequence shown here is derived from an EMBL/GenBank/DDBJ whole genome shotgun (WGS) entry which is preliminary data.</text>
</comment>
<evidence type="ECO:0000313" key="1">
    <source>
        <dbReference type="EMBL" id="KAE9621223.1"/>
    </source>
</evidence>
<reference evidence="2" key="1">
    <citation type="journal article" date="2020" name="Nat. Commun.">
        <title>Genome sequence of the cluster root forming white lupin.</title>
        <authorList>
            <person name="Hufnagel B."/>
            <person name="Marques A."/>
            <person name="Soriano A."/>
            <person name="Marques L."/>
            <person name="Divol F."/>
            <person name="Doumas P."/>
            <person name="Sallet E."/>
            <person name="Mancinotti D."/>
            <person name="Carrere S."/>
            <person name="Marande W."/>
            <person name="Arribat S."/>
            <person name="Keller J."/>
            <person name="Huneau C."/>
            <person name="Blein T."/>
            <person name="Aime D."/>
            <person name="Laguerre M."/>
            <person name="Taylor J."/>
            <person name="Schubert V."/>
            <person name="Nelson M."/>
            <person name="Geu-Flores F."/>
            <person name="Crespi M."/>
            <person name="Gallardo-Guerrero K."/>
            <person name="Delaux P.-M."/>
            <person name="Salse J."/>
            <person name="Berges H."/>
            <person name="Guyot R."/>
            <person name="Gouzy J."/>
            <person name="Peret B."/>
        </authorList>
    </citation>
    <scope>NUCLEOTIDE SEQUENCE [LARGE SCALE GENOMIC DNA]</scope>
    <source>
        <strain evidence="2">cv. Amiga</strain>
    </source>
</reference>
<evidence type="ECO:0000313" key="2">
    <source>
        <dbReference type="Proteomes" id="UP000447434"/>
    </source>
</evidence>
<protein>
    <submittedName>
        <fullName evidence="1">Uncharacterized protein</fullName>
    </submittedName>
</protein>
<accession>A0A6A4R678</accession>
<dbReference type="EMBL" id="WOCE01000001">
    <property type="protein sequence ID" value="KAE9621223.1"/>
    <property type="molecule type" value="Genomic_DNA"/>
</dbReference>
<keyword evidence="2" id="KW-1185">Reference proteome</keyword>
<organism evidence="1 2">
    <name type="scientific">Lupinus albus</name>
    <name type="common">White lupine</name>
    <name type="synonym">Lupinus termis</name>
    <dbReference type="NCBI Taxonomy" id="3870"/>
    <lineage>
        <taxon>Eukaryota</taxon>
        <taxon>Viridiplantae</taxon>
        <taxon>Streptophyta</taxon>
        <taxon>Embryophyta</taxon>
        <taxon>Tracheophyta</taxon>
        <taxon>Spermatophyta</taxon>
        <taxon>Magnoliopsida</taxon>
        <taxon>eudicotyledons</taxon>
        <taxon>Gunneridae</taxon>
        <taxon>Pentapetalae</taxon>
        <taxon>rosids</taxon>
        <taxon>fabids</taxon>
        <taxon>Fabales</taxon>
        <taxon>Fabaceae</taxon>
        <taxon>Papilionoideae</taxon>
        <taxon>50 kb inversion clade</taxon>
        <taxon>genistoids sensu lato</taxon>
        <taxon>core genistoids</taxon>
        <taxon>Genisteae</taxon>
        <taxon>Lupinus</taxon>
    </lineage>
</organism>
<proteinExistence type="predicted"/>
<name>A0A6A4R678_LUPAL</name>
<dbReference type="AlphaFoldDB" id="A0A6A4R678"/>